<organism evidence="2">
    <name type="scientific">Saccharum hybrid cultivar R570</name>
    <dbReference type="NCBI Taxonomy" id="131158"/>
    <lineage>
        <taxon>Eukaryota</taxon>
        <taxon>Viridiplantae</taxon>
        <taxon>Streptophyta</taxon>
        <taxon>Embryophyta</taxon>
        <taxon>Tracheophyta</taxon>
        <taxon>Spermatophyta</taxon>
        <taxon>Magnoliopsida</taxon>
        <taxon>Liliopsida</taxon>
        <taxon>Poales</taxon>
        <taxon>Poaceae</taxon>
        <taxon>PACMAD clade</taxon>
        <taxon>Panicoideae</taxon>
        <taxon>Andropogonodae</taxon>
        <taxon>Andropogoneae</taxon>
        <taxon>Saccharinae</taxon>
        <taxon>Saccharum</taxon>
        <taxon>Saccharum officinarum species complex</taxon>
    </lineage>
</organism>
<dbReference type="AlphaFoldDB" id="A0A059Q2M1"/>
<name>A0A059Q2M1_9POAL</name>
<gene>
    <name evidence="2" type="ORF">SHCRBa_014_L10_F_30</name>
</gene>
<feature type="compositionally biased region" description="Low complexity" evidence="1">
    <location>
        <begin position="49"/>
        <end position="61"/>
    </location>
</feature>
<reference evidence="2" key="1">
    <citation type="submission" date="2013-05" db="EMBL/GenBank/DDBJ databases">
        <title>Building the sugarcane genome for biotechnology and identifying evolutionary trends.</title>
        <authorList>
            <person name="De Setta N."/>
            <person name="Monteiro-Vitorello C.B."/>
            <person name="Metcalfe C.J."/>
            <person name="Cruz G.M.Q."/>
            <person name="Del Bem L.E."/>
            <person name="Vicentini R."/>
            <person name="Nogueira F.T.S."/>
            <person name="Campos R.A."/>
            <person name="Nunes S.L."/>
            <person name="Turrini P.C.G."/>
            <person name="Vieira A.P."/>
            <person name="Cruz E.A.O."/>
            <person name="Correa T.C.S."/>
            <person name="Hotta C.T."/>
            <person name="de Mello-Varani A."/>
            <person name="Vautrin S."/>
            <person name="Trindade A.S."/>
            <person name="Vilela M.M."/>
            <person name="Horta C.L."/>
            <person name="Sato P.M."/>
            <person name="de Andrade R.F."/>
            <person name="Nishiyama M.Y."/>
            <person name="Cardoso-Silva C.B."/>
            <person name="Scortecci K.C."/>
            <person name="Garcia A.A.F."/>
            <person name="Carneiro M.S."/>
            <person name="Kim C."/>
            <person name="Paterson A.H."/>
            <person name="Berges H."/>
            <person name="D'Hont A."/>
            <person name="de-Souza A.P."/>
            <person name="Souza G.M."/>
            <person name="Vincentz M."/>
            <person name="Kitajima J.P."/>
            <person name="Van Sluys M.-A."/>
        </authorList>
    </citation>
    <scope>NUCLEOTIDE SEQUENCE</scope>
</reference>
<protein>
    <submittedName>
        <fullName evidence="2">Uncharacterized protein</fullName>
    </submittedName>
</protein>
<evidence type="ECO:0000313" key="2">
    <source>
        <dbReference type="EMBL" id="AGT16076.1"/>
    </source>
</evidence>
<accession>A0A059Q2M1</accession>
<evidence type="ECO:0000256" key="1">
    <source>
        <dbReference type="SAM" id="MobiDB-lite"/>
    </source>
</evidence>
<sequence length="240" mass="25810">MNAMVVSITDAVKGVIHRSTNHPGSLRRFLLQGVVRRVLRDIHGHCTPLRRSNGSRPSSPRLEARHDARYSPRPVPRLVPRLDTRSSLLEYALGIYPEHGSAMFVRCAGASLMPTPSMPIPSSLPRPSSTLLPHPHPVPSTTPVAPWNGGGGSMASRRGVFSLHNGGSVERRPPGFAYDVDIVRPSTLPPPPIAPPGGRSYAVVTANRHLDARRTALPPSRALGARFASSLNEGEAAPRL</sequence>
<feature type="region of interest" description="Disordered" evidence="1">
    <location>
        <begin position="46"/>
        <end position="77"/>
    </location>
</feature>
<dbReference type="EMBL" id="KF184861">
    <property type="protein sequence ID" value="AGT16076.1"/>
    <property type="molecule type" value="Genomic_DNA"/>
</dbReference>
<proteinExistence type="predicted"/>